<keyword evidence="1" id="KW-0808">Transferase</keyword>
<dbReference type="InterPro" id="IPR001245">
    <property type="entry name" value="Ser-Thr/Tyr_kinase_cat_dom"/>
</dbReference>
<accession>A0A485KXZ1</accession>
<name>A0A485KXZ1_9STRA</name>
<reference evidence="7" key="2">
    <citation type="submission" date="2019-06" db="EMBL/GenBank/DDBJ databases">
        <title>Genomics analysis of Aphanomyces spp. identifies a new class of oomycete effector associated with host adaptation.</title>
        <authorList>
            <person name="Gaulin E."/>
        </authorList>
    </citation>
    <scope>NUCLEOTIDE SEQUENCE</scope>
    <source>
        <strain evidence="7">CBS 578.67</strain>
    </source>
</reference>
<evidence type="ECO:0000313" key="8">
    <source>
        <dbReference type="EMBL" id="VFT90208.1"/>
    </source>
</evidence>
<feature type="region of interest" description="Disordered" evidence="5">
    <location>
        <begin position="515"/>
        <end position="563"/>
    </location>
</feature>
<dbReference type="Pfam" id="PF00069">
    <property type="entry name" value="Pkinase"/>
    <property type="match status" value="1"/>
</dbReference>
<keyword evidence="2" id="KW-0547">Nucleotide-binding</keyword>
<keyword evidence="9" id="KW-1185">Reference proteome</keyword>
<evidence type="ECO:0000256" key="1">
    <source>
        <dbReference type="ARBA" id="ARBA00022679"/>
    </source>
</evidence>
<dbReference type="InterPro" id="IPR000719">
    <property type="entry name" value="Prot_kinase_dom"/>
</dbReference>
<dbReference type="EMBL" id="VJMH01005448">
    <property type="protein sequence ID" value="KAF0695849.1"/>
    <property type="molecule type" value="Genomic_DNA"/>
</dbReference>
<dbReference type="Gene3D" id="3.30.200.20">
    <property type="entry name" value="Phosphorylase Kinase, domain 1"/>
    <property type="match status" value="1"/>
</dbReference>
<organism evidence="8 9">
    <name type="scientific">Aphanomyces stellatus</name>
    <dbReference type="NCBI Taxonomy" id="120398"/>
    <lineage>
        <taxon>Eukaryota</taxon>
        <taxon>Sar</taxon>
        <taxon>Stramenopiles</taxon>
        <taxon>Oomycota</taxon>
        <taxon>Saprolegniomycetes</taxon>
        <taxon>Saprolegniales</taxon>
        <taxon>Verrucalvaceae</taxon>
        <taxon>Aphanomyces</taxon>
    </lineage>
</organism>
<dbReference type="Gene3D" id="1.10.510.10">
    <property type="entry name" value="Transferase(Phosphotransferase) domain 1"/>
    <property type="match status" value="1"/>
</dbReference>
<feature type="region of interest" description="Disordered" evidence="5">
    <location>
        <begin position="334"/>
        <end position="362"/>
    </location>
</feature>
<feature type="compositionally biased region" description="Polar residues" evidence="5">
    <location>
        <begin position="337"/>
        <end position="357"/>
    </location>
</feature>
<dbReference type="InterPro" id="IPR011009">
    <property type="entry name" value="Kinase-like_dom_sf"/>
</dbReference>
<dbReference type="PRINTS" id="PR00109">
    <property type="entry name" value="TYRKINASE"/>
</dbReference>
<feature type="compositionally biased region" description="Polar residues" evidence="5">
    <location>
        <begin position="524"/>
        <end position="533"/>
    </location>
</feature>
<evidence type="ECO:0000313" key="7">
    <source>
        <dbReference type="EMBL" id="KAF0695849.1"/>
    </source>
</evidence>
<dbReference type="Proteomes" id="UP000332933">
    <property type="component" value="Unassembled WGS sequence"/>
</dbReference>
<dbReference type="PROSITE" id="PS50011">
    <property type="entry name" value="PROTEIN_KINASE_DOM"/>
    <property type="match status" value="1"/>
</dbReference>
<dbReference type="SUPFAM" id="SSF56112">
    <property type="entry name" value="Protein kinase-like (PK-like)"/>
    <property type="match status" value="1"/>
</dbReference>
<feature type="domain" description="Protein kinase" evidence="6">
    <location>
        <begin position="67"/>
        <end position="325"/>
    </location>
</feature>
<keyword evidence="4" id="KW-0067">ATP-binding</keyword>
<dbReference type="PROSITE" id="PS00108">
    <property type="entry name" value="PROTEIN_KINASE_ST"/>
    <property type="match status" value="1"/>
</dbReference>
<evidence type="ECO:0000256" key="3">
    <source>
        <dbReference type="ARBA" id="ARBA00022777"/>
    </source>
</evidence>
<dbReference type="PANTHER" id="PTHR48016:SF56">
    <property type="entry name" value="MAPKK KINASE"/>
    <property type="match status" value="1"/>
</dbReference>
<evidence type="ECO:0000256" key="2">
    <source>
        <dbReference type="ARBA" id="ARBA00022741"/>
    </source>
</evidence>
<dbReference type="OrthoDB" id="266718at2759"/>
<evidence type="ECO:0000256" key="4">
    <source>
        <dbReference type="ARBA" id="ARBA00022840"/>
    </source>
</evidence>
<feature type="region of interest" description="Disordered" evidence="5">
    <location>
        <begin position="31"/>
        <end position="62"/>
    </location>
</feature>
<dbReference type="EMBL" id="CAADRA010005469">
    <property type="protein sequence ID" value="VFT90208.1"/>
    <property type="molecule type" value="Genomic_DNA"/>
</dbReference>
<evidence type="ECO:0000256" key="5">
    <source>
        <dbReference type="SAM" id="MobiDB-lite"/>
    </source>
</evidence>
<feature type="compositionally biased region" description="Low complexity" evidence="5">
    <location>
        <begin position="534"/>
        <end position="548"/>
    </location>
</feature>
<dbReference type="InterPro" id="IPR008271">
    <property type="entry name" value="Ser/Thr_kinase_AS"/>
</dbReference>
<dbReference type="SMART" id="SM00220">
    <property type="entry name" value="S_TKc"/>
    <property type="match status" value="1"/>
</dbReference>
<proteinExistence type="predicted"/>
<feature type="region of interest" description="Disordered" evidence="5">
    <location>
        <begin position="390"/>
        <end position="431"/>
    </location>
</feature>
<reference evidence="8 9" key="1">
    <citation type="submission" date="2019-03" db="EMBL/GenBank/DDBJ databases">
        <authorList>
            <person name="Gaulin E."/>
            <person name="Dumas B."/>
        </authorList>
    </citation>
    <scope>NUCLEOTIDE SEQUENCE [LARGE SCALE GENOMIC DNA]</scope>
    <source>
        <strain evidence="8">CBS 568.67</strain>
    </source>
</reference>
<sequence>MKRLPLEPIFKVPGPIDRRGFSLSMATKDSGNFDCGYDTASPSKSPRRQQPYPDSPHGVTATRHRKWLKKEKIGQGAQGTVYRCVEAATHRTVAIKEVNIKGLSEQETAALMGEATVMKSLQHKHIVEYFGVKKKKHSLEISMEYMPGGSLSAYIRAVGGSLTLDRTKKYTWQLLRAVQFLHKHRIAHRDIKSANVLLSDDQSQLKLADFGALKEIGSISVVGGLKGTPHWMAPEVIKEEQTSEGWMKADIWSLGCTVLEMLTGRTPWQEFSNPLTAMYKIVSSDSTPHVPADLPPEAAEFVQSCFQRDPTKRPTATELLHSVFLKSVRKAKKLQRQHGSSLDTDTESPIQGQMNQHKSPEVDEAVTSVVAPCMPKSRIMALLHGDEEAGMAKHRRAKKPIKLEPLGPSPTTSAASSPNNQKSTPKAKAKGLDVDPAVNDVYDVARVFVLTVHSKHSNVSCRRTQSREIKSPSTATLQHLPPVLSPRMMSDTSGAATLGGAKSMAESTFPTLKQRPELRRIASAPQSMKRSTSPTELSPKTLKLPPLSARGGRDLQDNEDNNA</sequence>
<dbReference type="InterPro" id="IPR050538">
    <property type="entry name" value="MAP_kinase_kinase_kinase"/>
</dbReference>
<keyword evidence="3" id="KW-0418">Kinase</keyword>
<dbReference type="AlphaFoldDB" id="A0A485KXZ1"/>
<protein>
    <submittedName>
        <fullName evidence="8">Aste57867_13369 protein</fullName>
    </submittedName>
</protein>
<feature type="compositionally biased region" description="Low complexity" evidence="5">
    <location>
        <begin position="409"/>
        <end position="418"/>
    </location>
</feature>
<dbReference type="CDD" id="cd06606">
    <property type="entry name" value="STKc_MAPKKK"/>
    <property type="match status" value="1"/>
</dbReference>
<evidence type="ECO:0000259" key="6">
    <source>
        <dbReference type="PROSITE" id="PS50011"/>
    </source>
</evidence>
<dbReference type="PANTHER" id="PTHR48016">
    <property type="entry name" value="MAP KINASE KINASE KINASE SSK2-RELATED-RELATED"/>
    <property type="match status" value="1"/>
</dbReference>
<gene>
    <name evidence="8" type="primary">Aste57867_13369</name>
    <name evidence="7" type="ORF">As57867_013319</name>
    <name evidence="8" type="ORF">ASTE57867_13369</name>
</gene>
<evidence type="ECO:0000313" key="9">
    <source>
        <dbReference type="Proteomes" id="UP000332933"/>
    </source>
</evidence>
<dbReference type="GO" id="GO:0004672">
    <property type="term" value="F:protein kinase activity"/>
    <property type="evidence" value="ECO:0007669"/>
    <property type="project" value="InterPro"/>
</dbReference>
<dbReference type="GO" id="GO:0005524">
    <property type="term" value="F:ATP binding"/>
    <property type="evidence" value="ECO:0007669"/>
    <property type="project" value="UniProtKB-KW"/>
</dbReference>